<dbReference type="GO" id="GO:0009249">
    <property type="term" value="P:protein lipoylation"/>
    <property type="evidence" value="ECO:0007669"/>
    <property type="project" value="UniProtKB-ARBA"/>
</dbReference>
<reference evidence="3 4" key="1">
    <citation type="journal article" date="2018" name="J Appl Environ Microbiol">
        <title>The gut symbionts Lactobacillus reuteri R2lc and 2010 encode a polyketide synthase cluster that activates the mammalian aryl-hydrocarbon receptor.</title>
        <authorList>
            <person name="Ozcam M."/>
            <person name="Roos S."/>
            <person name="Van Pijkeren J.P."/>
        </authorList>
    </citation>
    <scope>NUCLEOTIDE SEQUENCE [LARGE SCALE GENOMIC DNA]</scope>
    <source>
        <strain evidence="3 4">R2lc</strain>
        <plasmid evidence="4">pvp-r2lc01</plasmid>
    </source>
</reference>
<dbReference type="Gene3D" id="3.30.930.10">
    <property type="entry name" value="Bira Bifunctional Protein, Domain 2"/>
    <property type="match status" value="1"/>
</dbReference>
<dbReference type="PANTHER" id="PTHR12835">
    <property type="entry name" value="BIOTIN PROTEIN LIGASE"/>
    <property type="match status" value="1"/>
</dbReference>
<sequence length="250" mass="28714">MIEIIELSSVSSTMDTAFNMIESASQNSDFAIFSHKQSNGHGKFNRKFYSPLDQGIYMTIAIKESSLPYKLNYFLIPIIAAVSVQKNIQKFSKDKIEFKWVNDLYILDKKIGGILCEYKEINNNNYMIVGIGINITKKFNYKYPKDSSNKIGYIVNSNFNLKKSIYDIISTFYTALYSPSISKIYIENYISNQILKRGMFITLRVGSSLISGQFVKITTQGQLIIKVKDRMMNFSYGEVKKILFNRISTL</sequence>
<dbReference type="RefSeq" id="WP_124215875.1">
    <property type="nucleotide sequence ID" value="NZ_CM011639.1"/>
</dbReference>
<dbReference type="NCBIfam" id="TIGR00121">
    <property type="entry name" value="birA_ligase"/>
    <property type="match status" value="1"/>
</dbReference>
<keyword evidence="3" id="KW-0614">Plasmid</keyword>
<gene>
    <name evidence="3" type="ORF">C5O77_00105</name>
</gene>
<dbReference type="PANTHER" id="PTHR12835:SF5">
    <property type="entry name" value="BIOTIN--PROTEIN LIGASE"/>
    <property type="match status" value="1"/>
</dbReference>
<proteinExistence type="predicted"/>
<dbReference type="EMBL" id="PTLS01000005">
    <property type="protein sequence ID" value="RMX27010.1"/>
    <property type="molecule type" value="Genomic_DNA"/>
</dbReference>
<keyword evidence="1 3" id="KW-0436">Ligase</keyword>
<dbReference type="CDD" id="cd16442">
    <property type="entry name" value="BPL"/>
    <property type="match status" value="1"/>
</dbReference>
<dbReference type="SUPFAM" id="SSF55681">
    <property type="entry name" value="Class II aaRS and biotin synthetases"/>
    <property type="match status" value="1"/>
</dbReference>
<geneLocation type="plasmid" evidence="4">
    <name>pvp-r2lc01</name>
</geneLocation>
<organism evidence="3 4">
    <name type="scientific">Limosilactobacillus reuteri</name>
    <name type="common">Lactobacillus reuteri</name>
    <dbReference type="NCBI Taxonomy" id="1598"/>
    <lineage>
        <taxon>Bacteria</taxon>
        <taxon>Bacillati</taxon>
        <taxon>Bacillota</taxon>
        <taxon>Bacilli</taxon>
        <taxon>Lactobacillales</taxon>
        <taxon>Lactobacillaceae</taxon>
        <taxon>Limosilactobacillus</taxon>
    </lineage>
</organism>
<comment type="caution">
    <text evidence="3">The sequence shown here is derived from an EMBL/GenBank/DDBJ whole genome shotgun (WGS) entry which is preliminary data.</text>
</comment>
<dbReference type="InterPro" id="IPR045864">
    <property type="entry name" value="aa-tRNA-synth_II/BPL/LPL"/>
</dbReference>
<evidence type="ECO:0000259" key="2">
    <source>
        <dbReference type="Pfam" id="PF03099"/>
    </source>
</evidence>
<evidence type="ECO:0000313" key="4">
    <source>
        <dbReference type="Proteomes" id="UP000276940"/>
    </source>
</evidence>
<dbReference type="GO" id="GO:0004077">
    <property type="term" value="F:biotin--[biotin carboxyl-carrier protein] ligase activity"/>
    <property type="evidence" value="ECO:0007669"/>
    <property type="project" value="InterPro"/>
</dbReference>
<evidence type="ECO:0000256" key="1">
    <source>
        <dbReference type="ARBA" id="ARBA00022598"/>
    </source>
</evidence>
<evidence type="ECO:0000313" key="3">
    <source>
        <dbReference type="EMBL" id="RMX27010.1"/>
    </source>
</evidence>
<feature type="domain" description="BPL/LPL catalytic" evidence="2">
    <location>
        <begin position="9"/>
        <end position="134"/>
    </location>
</feature>
<dbReference type="InterPro" id="IPR004408">
    <property type="entry name" value="Biotin_CoA_COase_ligase"/>
</dbReference>
<dbReference type="GO" id="GO:0016740">
    <property type="term" value="F:transferase activity"/>
    <property type="evidence" value="ECO:0007669"/>
    <property type="project" value="UniProtKB-ARBA"/>
</dbReference>
<dbReference type="Proteomes" id="UP000276940">
    <property type="component" value="Plasmid pVP-R2lc01"/>
</dbReference>
<dbReference type="InterPro" id="IPR004143">
    <property type="entry name" value="BPL_LPL_catalytic"/>
</dbReference>
<accession>A0A3M6SI62</accession>
<dbReference type="GO" id="GO:0005737">
    <property type="term" value="C:cytoplasm"/>
    <property type="evidence" value="ECO:0007669"/>
    <property type="project" value="TreeGrafter"/>
</dbReference>
<protein>
    <submittedName>
        <fullName evidence="3">Biotin--[acetyl-CoA-carboxylase] ligase</fullName>
    </submittedName>
</protein>
<dbReference type="Pfam" id="PF03099">
    <property type="entry name" value="BPL_LplA_LipB"/>
    <property type="match status" value="1"/>
</dbReference>
<name>A0A3M6SI62_LIMRT</name>
<dbReference type="AlphaFoldDB" id="A0A3M6SI62"/>